<evidence type="ECO:0000313" key="2">
    <source>
        <dbReference type="Proteomes" id="UP000182034"/>
    </source>
</evidence>
<dbReference type="OrthoDB" id="1259938at2"/>
<reference evidence="2" key="1">
    <citation type="submission" date="2016-10" db="EMBL/GenBank/DDBJ databases">
        <authorList>
            <person name="Varghese N."/>
            <person name="Submissions S."/>
        </authorList>
    </citation>
    <scope>NUCLEOTIDE SEQUENCE [LARGE SCALE GENOMIC DNA]</scope>
    <source>
        <strain evidence="2">SUR2</strain>
    </source>
</reference>
<dbReference type="EMBL" id="FPKW01000005">
    <property type="protein sequence ID" value="SFZ93359.1"/>
    <property type="molecule type" value="Genomic_DNA"/>
</dbReference>
<name>A0A1K2ILW4_9FLAO</name>
<gene>
    <name evidence="1" type="ORF">SAMN05216324_10541</name>
</gene>
<protein>
    <recommendedName>
        <fullName evidence="3">Lipoprotein</fullName>
    </recommendedName>
</protein>
<evidence type="ECO:0008006" key="3">
    <source>
        <dbReference type="Google" id="ProtNLM"/>
    </source>
</evidence>
<organism evidence="1 2">
    <name type="scientific">Chryseobacterium limigenitum</name>
    <dbReference type="NCBI Taxonomy" id="1612149"/>
    <lineage>
        <taxon>Bacteria</taxon>
        <taxon>Pseudomonadati</taxon>
        <taxon>Bacteroidota</taxon>
        <taxon>Flavobacteriia</taxon>
        <taxon>Flavobacteriales</taxon>
        <taxon>Weeksellaceae</taxon>
        <taxon>Chryseobacterium group</taxon>
        <taxon>Chryseobacterium</taxon>
    </lineage>
</organism>
<dbReference type="Proteomes" id="UP000182034">
    <property type="component" value="Unassembled WGS sequence"/>
</dbReference>
<proteinExistence type="predicted"/>
<accession>A0A1K2ILW4</accession>
<dbReference type="AlphaFoldDB" id="A0A1K2ILW4"/>
<dbReference type="PROSITE" id="PS51257">
    <property type="entry name" value="PROKAR_LIPOPROTEIN"/>
    <property type="match status" value="1"/>
</dbReference>
<dbReference type="STRING" id="1612149.SAMN05216324_10541"/>
<evidence type="ECO:0000313" key="1">
    <source>
        <dbReference type="EMBL" id="SFZ93359.1"/>
    </source>
</evidence>
<dbReference type="RefSeq" id="WP_139255439.1">
    <property type="nucleotide sequence ID" value="NZ_FPKW01000005.1"/>
</dbReference>
<keyword evidence="2" id="KW-1185">Reference proteome</keyword>
<sequence length="156" mass="18820">MKIIPLFFLAILVFFISCNKKDIKMEYLVDSTIEIYKKELPKKIIFYRDKNNMDVKNTKNYIFLDAKGLLEKNDENFLSLYVKNNEKFKVVRILSFKTGKGFTCTFDNKGKLLSKDFIQTKLEENKPFYIYYEILKRKYPNYMNWKLFPIPKDSLR</sequence>